<dbReference type="PANTHER" id="PTHR32285:SF341">
    <property type="entry name" value="PROTEIN TRICHOME BIREFRINGENCE-LIKE 10 ISOFORM X1"/>
    <property type="match status" value="1"/>
</dbReference>
<name>A0A1S3XUH9_TOBAC</name>
<dbReference type="Pfam" id="PF13839">
    <property type="entry name" value="PC-Esterase"/>
    <property type="match status" value="2"/>
</dbReference>
<feature type="transmembrane region" description="Helical" evidence="7">
    <location>
        <begin position="30"/>
        <end position="50"/>
    </location>
</feature>
<feature type="domain" description="Trichome birefringence-like C-terminal" evidence="8">
    <location>
        <begin position="280"/>
        <end position="383"/>
    </location>
</feature>
<comment type="subcellular location">
    <subcellularLocation>
        <location evidence="1">Membrane</location>
        <topology evidence="1">Single-pass membrane protein</topology>
    </subcellularLocation>
</comment>
<feature type="domain" description="Trichome birefringence-like N-terminal" evidence="9">
    <location>
        <begin position="94"/>
        <end position="146"/>
    </location>
</feature>
<evidence type="ECO:0000259" key="8">
    <source>
        <dbReference type="Pfam" id="PF13839"/>
    </source>
</evidence>
<reference evidence="10" key="1">
    <citation type="submission" date="2025-08" db="UniProtKB">
        <authorList>
            <consortium name="RefSeq"/>
        </authorList>
    </citation>
    <scope>IDENTIFICATION</scope>
</reference>
<evidence type="ECO:0000256" key="1">
    <source>
        <dbReference type="ARBA" id="ARBA00004167"/>
    </source>
</evidence>
<dbReference type="GO" id="GO:0016020">
    <property type="term" value="C:membrane"/>
    <property type="evidence" value="ECO:0007669"/>
    <property type="project" value="UniProtKB-SubCell"/>
</dbReference>
<evidence type="ECO:0000259" key="9">
    <source>
        <dbReference type="Pfam" id="PF14416"/>
    </source>
</evidence>
<accession>A0A1S3XUH9</accession>
<evidence type="ECO:0000256" key="3">
    <source>
        <dbReference type="ARBA" id="ARBA00022692"/>
    </source>
</evidence>
<feature type="domain" description="Trichome birefringence-like C-terminal" evidence="8">
    <location>
        <begin position="147"/>
        <end position="276"/>
    </location>
</feature>
<evidence type="ECO:0000256" key="2">
    <source>
        <dbReference type="ARBA" id="ARBA00007727"/>
    </source>
</evidence>
<evidence type="ECO:0000256" key="6">
    <source>
        <dbReference type="ARBA" id="ARBA00023136"/>
    </source>
</evidence>
<dbReference type="PANTHER" id="PTHR32285">
    <property type="entry name" value="PROTEIN TRICHOME BIREFRINGENCE-LIKE 9-RELATED"/>
    <property type="match status" value="1"/>
</dbReference>
<evidence type="ECO:0000256" key="4">
    <source>
        <dbReference type="ARBA" id="ARBA00022968"/>
    </source>
</evidence>
<keyword evidence="6 7" id="KW-0472">Membrane</keyword>
<organism evidence="10">
    <name type="scientific">Nicotiana tabacum</name>
    <name type="common">Common tobacco</name>
    <dbReference type="NCBI Taxonomy" id="4097"/>
    <lineage>
        <taxon>Eukaryota</taxon>
        <taxon>Viridiplantae</taxon>
        <taxon>Streptophyta</taxon>
        <taxon>Embryophyta</taxon>
        <taxon>Tracheophyta</taxon>
        <taxon>Spermatophyta</taxon>
        <taxon>Magnoliopsida</taxon>
        <taxon>eudicotyledons</taxon>
        <taxon>Gunneridae</taxon>
        <taxon>Pentapetalae</taxon>
        <taxon>asterids</taxon>
        <taxon>lamiids</taxon>
        <taxon>Solanales</taxon>
        <taxon>Solanaceae</taxon>
        <taxon>Nicotianoideae</taxon>
        <taxon>Nicotianeae</taxon>
        <taxon>Nicotiana</taxon>
    </lineage>
</organism>
<comment type="similarity">
    <text evidence="2">Belongs to the PC-esterase family. TBL subfamily.</text>
</comment>
<dbReference type="OrthoDB" id="630188at2759"/>
<keyword evidence="3 7" id="KW-0812">Transmembrane</keyword>
<keyword evidence="5 7" id="KW-1133">Transmembrane helix</keyword>
<dbReference type="Pfam" id="PF14416">
    <property type="entry name" value="PMR5N"/>
    <property type="match status" value="1"/>
</dbReference>
<protein>
    <submittedName>
        <fullName evidence="10">Protein trichome birefringence-like 10 isoform X2</fullName>
    </submittedName>
</protein>
<dbReference type="RefSeq" id="XP_016443352.1">
    <property type="nucleotide sequence ID" value="XM_016587866.1"/>
</dbReference>
<evidence type="ECO:0000256" key="7">
    <source>
        <dbReference type="SAM" id="Phobius"/>
    </source>
</evidence>
<keyword evidence="4" id="KW-0735">Signal-anchor</keyword>
<sequence length="402" mass="46627">MAETPSQKEYEKVTFLIVVKKMKRFRLFEPSLSILGFFLVICLVLCFALLDYRSVAKVLKYSAESQRFLWLRFNRPNNIAESKRVDFLSENGSVCNVFDGDWVWDDNYPLYNSRDCKFLDEGFRCTENGRPDLFYTKWRWQPKHCNLPRFNPRTMLEKLRNKRIVFAGDSIGRNQWESLLCIFSSAIANKDTIYEVNGSPITKHKGFLVFKFADYNCTVEYYRAPFLVLQSRPPAGSPANIRTTLKLDKMDWSSLKWRDADVIVFNTGHWWNYEKTIRGGGDWRTGGSCHLEALPDLGSSLVPPHTWARYSIFRDVMSTRSNSSNLGALHVLNVTHLTSRRKDGHSSMYYLGPEVGPAPINRQDCSHWCLPGVPDTWNELLYALFMKREATQTWNTSTIQVQ</sequence>
<dbReference type="InterPro" id="IPR026057">
    <property type="entry name" value="TBL_C"/>
</dbReference>
<dbReference type="InterPro" id="IPR029962">
    <property type="entry name" value="TBL"/>
</dbReference>
<evidence type="ECO:0000256" key="5">
    <source>
        <dbReference type="ARBA" id="ARBA00022989"/>
    </source>
</evidence>
<evidence type="ECO:0000313" key="10">
    <source>
        <dbReference type="RefSeq" id="XP_016443352.1"/>
    </source>
</evidence>
<dbReference type="AlphaFoldDB" id="A0A1S3XUH9"/>
<proteinExistence type="inferred from homology"/>
<dbReference type="GO" id="GO:0016413">
    <property type="term" value="F:O-acetyltransferase activity"/>
    <property type="evidence" value="ECO:0007669"/>
    <property type="project" value="InterPro"/>
</dbReference>
<dbReference type="InterPro" id="IPR025846">
    <property type="entry name" value="TBL_N"/>
</dbReference>
<gene>
    <name evidence="10" type="primary">LOC107768722</name>
</gene>